<evidence type="ECO:0008006" key="3">
    <source>
        <dbReference type="Google" id="ProtNLM"/>
    </source>
</evidence>
<gene>
    <name evidence="1" type="ORF">AVEN_216551_1</name>
</gene>
<reference evidence="1 2" key="1">
    <citation type="journal article" date="2019" name="Sci. Rep.">
        <title>Orb-weaving spider Araneus ventricosus genome elucidates the spidroin gene catalogue.</title>
        <authorList>
            <person name="Kono N."/>
            <person name="Nakamura H."/>
            <person name="Ohtoshi R."/>
            <person name="Moran D.A.P."/>
            <person name="Shinohara A."/>
            <person name="Yoshida Y."/>
            <person name="Fujiwara M."/>
            <person name="Mori M."/>
            <person name="Tomita M."/>
            <person name="Arakawa K."/>
        </authorList>
    </citation>
    <scope>NUCLEOTIDE SEQUENCE [LARGE SCALE GENOMIC DNA]</scope>
</reference>
<accession>A0A4Y2EUC2</accession>
<protein>
    <recommendedName>
        <fullName evidence="3">Retrovirus-related Pol polyprotein from transposon TNT 1-94</fullName>
    </recommendedName>
</protein>
<sequence length="120" mass="14105">MDLSRYVKLLDGETDWPIWKRKIRDLLDYQEGALEVIDGKLVKPEPLLNSTNADEIKDHKERTDFYCKANSYASTVTDAMYQKIMDKETAQEAWKALKQQFEATSKDQLFKICTHFFTFN</sequence>
<evidence type="ECO:0000313" key="1">
    <source>
        <dbReference type="EMBL" id="GBM32852.1"/>
    </source>
</evidence>
<dbReference type="OrthoDB" id="430476at2759"/>
<organism evidence="1 2">
    <name type="scientific">Araneus ventricosus</name>
    <name type="common">Orbweaver spider</name>
    <name type="synonym">Epeira ventricosa</name>
    <dbReference type="NCBI Taxonomy" id="182803"/>
    <lineage>
        <taxon>Eukaryota</taxon>
        <taxon>Metazoa</taxon>
        <taxon>Ecdysozoa</taxon>
        <taxon>Arthropoda</taxon>
        <taxon>Chelicerata</taxon>
        <taxon>Arachnida</taxon>
        <taxon>Araneae</taxon>
        <taxon>Araneomorphae</taxon>
        <taxon>Entelegynae</taxon>
        <taxon>Araneoidea</taxon>
        <taxon>Araneidae</taxon>
        <taxon>Araneus</taxon>
    </lineage>
</organism>
<comment type="caution">
    <text evidence="1">The sequence shown here is derived from an EMBL/GenBank/DDBJ whole genome shotgun (WGS) entry which is preliminary data.</text>
</comment>
<dbReference type="EMBL" id="BGPR01000718">
    <property type="protein sequence ID" value="GBM32852.1"/>
    <property type="molecule type" value="Genomic_DNA"/>
</dbReference>
<keyword evidence="2" id="KW-1185">Reference proteome</keyword>
<dbReference type="Proteomes" id="UP000499080">
    <property type="component" value="Unassembled WGS sequence"/>
</dbReference>
<evidence type="ECO:0000313" key="2">
    <source>
        <dbReference type="Proteomes" id="UP000499080"/>
    </source>
</evidence>
<dbReference type="AlphaFoldDB" id="A0A4Y2EUC2"/>
<proteinExistence type="predicted"/>
<name>A0A4Y2EUC2_ARAVE</name>